<reference evidence="1 2" key="1">
    <citation type="journal article" date="2011" name="Front. Microbiol.">
        <title>Genomic signatures of strain selection and enhancement in Bacillus atrophaeus var. globigii, a historical biowarfare simulant.</title>
        <authorList>
            <person name="Gibbons H.S."/>
            <person name="Broomall S.M."/>
            <person name="McNew L.A."/>
            <person name="Daligault H."/>
            <person name="Chapman C."/>
            <person name="Bruce D."/>
            <person name="Karavis M."/>
            <person name="Krepps M."/>
            <person name="McGregor P.A."/>
            <person name="Hong C."/>
            <person name="Park K.H."/>
            <person name="Akmal A."/>
            <person name="Feldman A."/>
            <person name="Lin J.S."/>
            <person name="Chang W.E."/>
            <person name="Higgs B.W."/>
            <person name="Demirev P."/>
            <person name="Lindquist J."/>
            <person name="Liem A."/>
            <person name="Fochler E."/>
            <person name="Read T.D."/>
            <person name="Tapia R."/>
            <person name="Johnson S."/>
            <person name="Bishop-Lilly K.A."/>
            <person name="Detter C."/>
            <person name="Han C."/>
            <person name="Sozhamannan S."/>
            <person name="Rosenzweig C.N."/>
            <person name="Skowronski E.W."/>
        </authorList>
    </citation>
    <scope>NUCLEOTIDE SEQUENCE [LARGE SCALE GENOMIC DNA]</scope>
    <source>
        <strain evidence="1 2">Y4G10-17</strain>
    </source>
</reference>
<comment type="caution">
    <text evidence="1">The sequence shown here is derived from an EMBL/GenBank/DDBJ whole genome shotgun (WGS) entry which is preliminary data.</text>
</comment>
<dbReference type="AlphaFoldDB" id="A0A432WLM5"/>
<dbReference type="RefSeq" id="WP_126797713.1">
    <property type="nucleotide sequence ID" value="NZ_PIPO01000001.1"/>
</dbReference>
<organism evidence="1 2">
    <name type="scientific">Aliidiomarina soli</name>
    <dbReference type="NCBI Taxonomy" id="1928574"/>
    <lineage>
        <taxon>Bacteria</taxon>
        <taxon>Pseudomonadati</taxon>
        <taxon>Pseudomonadota</taxon>
        <taxon>Gammaproteobacteria</taxon>
        <taxon>Alteromonadales</taxon>
        <taxon>Idiomarinaceae</taxon>
        <taxon>Aliidiomarina</taxon>
    </lineage>
</organism>
<dbReference type="Proteomes" id="UP000287823">
    <property type="component" value="Unassembled WGS sequence"/>
</dbReference>
<dbReference type="EMBL" id="PIPO01000001">
    <property type="protein sequence ID" value="RUO34658.1"/>
    <property type="molecule type" value="Genomic_DNA"/>
</dbReference>
<keyword evidence="2" id="KW-1185">Reference proteome</keyword>
<protein>
    <submittedName>
        <fullName evidence="1">DUF3301 domain-containing protein</fullName>
    </submittedName>
</protein>
<accession>A0A432WLM5</accession>
<name>A0A432WLM5_9GAMM</name>
<evidence type="ECO:0000313" key="1">
    <source>
        <dbReference type="EMBL" id="RUO34658.1"/>
    </source>
</evidence>
<dbReference type="InterPro" id="IPR021732">
    <property type="entry name" value="DUF3301"/>
</dbReference>
<gene>
    <name evidence="1" type="ORF">CWE14_01240</name>
</gene>
<evidence type="ECO:0000313" key="2">
    <source>
        <dbReference type="Proteomes" id="UP000287823"/>
    </source>
</evidence>
<sequence length="110" mass="13202">MFDLSTVMMLAAVACIAGLFWQFRQLGEQAQRYAIHYCKQNQLQYLDIALYQMRLRLGRRGPYWHSRYRFGFSSDHESRYEGELQFSNRRLLKIEMPVYRTIATEGEHLE</sequence>
<proteinExistence type="predicted"/>
<dbReference type="Pfam" id="PF11743">
    <property type="entry name" value="DUF3301"/>
    <property type="match status" value="1"/>
</dbReference>